<evidence type="ECO:0000313" key="6">
    <source>
        <dbReference type="Proteomes" id="UP000603141"/>
    </source>
</evidence>
<dbReference type="Pfam" id="PF04397">
    <property type="entry name" value="LytTR"/>
    <property type="match status" value="1"/>
</dbReference>
<evidence type="ECO:0000259" key="3">
    <source>
        <dbReference type="PROSITE" id="PS50110"/>
    </source>
</evidence>
<dbReference type="EMBL" id="JAENIJ010000002">
    <property type="protein sequence ID" value="MBK1881016.1"/>
    <property type="molecule type" value="Genomic_DNA"/>
</dbReference>
<dbReference type="InterPro" id="IPR001789">
    <property type="entry name" value="Sig_transdc_resp-reg_receiver"/>
</dbReference>
<feature type="compositionally biased region" description="Polar residues" evidence="2">
    <location>
        <begin position="1"/>
        <end position="15"/>
    </location>
</feature>
<comment type="caution">
    <text evidence="5">The sequence shown here is derived from an EMBL/GenBank/DDBJ whole genome shotgun (WGS) entry which is preliminary data.</text>
</comment>
<dbReference type="GO" id="GO:0003677">
    <property type="term" value="F:DNA binding"/>
    <property type="evidence" value="ECO:0007669"/>
    <property type="project" value="InterPro"/>
</dbReference>
<feature type="domain" description="Response regulatory" evidence="3">
    <location>
        <begin position="28"/>
        <end position="139"/>
    </location>
</feature>
<dbReference type="Gene3D" id="2.40.50.1020">
    <property type="entry name" value="LytTr DNA-binding domain"/>
    <property type="match status" value="1"/>
</dbReference>
<keyword evidence="1" id="KW-0597">Phosphoprotein</keyword>
<dbReference type="SMART" id="SM00850">
    <property type="entry name" value="LytTR"/>
    <property type="match status" value="1"/>
</dbReference>
<dbReference type="SMART" id="SM00448">
    <property type="entry name" value="REC"/>
    <property type="match status" value="1"/>
</dbReference>
<feature type="compositionally biased region" description="Basic and acidic residues" evidence="2">
    <location>
        <begin position="16"/>
        <end position="25"/>
    </location>
</feature>
<dbReference type="Pfam" id="PF00072">
    <property type="entry name" value="Response_reg"/>
    <property type="match status" value="1"/>
</dbReference>
<name>A0A934VPH7_9BACT</name>
<feature type="region of interest" description="Disordered" evidence="2">
    <location>
        <begin position="1"/>
        <end position="25"/>
    </location>
</feature>
<protein>
    <submittedName>
        <fullName evidence="5">Response regulator transcription factor</fullName>
    </submittedName>
</protein>
<evidence type="ECO:0000259" key="4">
    <source>
        <dbReference type="PROSITE" id="PS50930"/>
    </source>
</evidence>
<evidence type="ECO:0000256" key="2">
    <source>
        <dbReference type="SAM" id="MobiDB-lite"/>
    </source>
</evidence>
<dbReference type="Proteomes" id="UP000603141">
    <property type="component" value="Unassembled WGS sequence"/>
</dbReference>
<sequence length="266" mass="30758">MPRQPNTMHQPNANSDEAKDSHTERVWRTMIVEDEPAARERLKRLLEKRPEIYLIASTGNPEEAIRLFTQHSPELVFLDIELKKTNGFDILSHLTPMPKVVFVTAHTGYAVKAFEANAIDYLVKPVFPSRLTATLDRLISPGLQKNDSTSCRFPIQDSIVLRHNSSPRQIAVEEINYIEANGNYSKISTPYSTKTIAYRTLSHWEERLPPKRFRRVDRSMIINVSRIKDLVVTERNRTKVYFHDTQNPLLIGRTALLRLQSWLKKV</sequence>
<accession>A0A934VPH7</accession>
<dbReference type="InterPro" id="IPR011006">
    <property type="entry name" value="CheY-like_superfamily"/>
</dbReference>
<organism evidence="5 6">
    <name type="scientific">Luteolibacter pohnpeiensis</name>
    <dbReference type="NCBI Taxonomy" id="454153"/>
    <lineage>
        <taxon>Bacteria</taxon>
        <taxon>Pseudomonadati</taxon>
        <taxon>Verrucomicrobiota</taxon>
        <taxon>Verrucomicrobiia</taxon>
        <taxon>Verrucomicrobiales</taxon>
        <taxon>Verrucomicrobiaceae</taxon>
        <taxon>Luteolibacter</taxon>
    </lineage>
</organism>
<dbReference type="PROSITE" id="PS50110">
    <property type="entry name" value="RESPONSE_REGULATORY"/>
    <property type="match status" value="1"/>
</dbReference>
<feature type="modified residue" description="4-aspartylphosphate" evidence="1">
    <location>
        <position position="79"/>
    </location>
</feature>
<gene>
    <name evidence="5" type="ORF">JIN85_01240</name>
</gene>
<dbReference type="PANTHER" id="PTHR37299">
    <property type="entry name" value="TRANSCRIPTIONAL REGULATOR-RELATED"/>
    <property type="match status" value="1"/>
</dbReference>
<dbReference type="Gene3D" id="3.40.50.2300">
    <property type="match status" value="1"/>
</dbReference>
<proteinExistence type="predicted"/>
<dbReference type="AlphaFoldDB" id="A0A934VPH7"/>
<keyword evidence="6" id="KW-1185">Reference proteome</keyword>
<evidence type="ECO:0000313" key="5">
    <source>
        <dbReference type="EMBL" id="MBK1881016.1"/>
    </source>
</evidence>
<dbReference type="PANTHER" id="PTHR37299:SF1">
    <property type="entry name" value="STAGE 0 SPORULATION PROTEIN A HOMOLOG"/>
    <property type="match status" value="1"/>
</dbReference>
<dbReference type="InterPro" id="IPR007492">
    <property type="entry name" value="LytTR_DNA-bd_dom"/>
</dbReference>
<evidence type="ECO:0000256" key="1">
    <source>
        <dbReference type="PROSITE-ProRule" id="PRU00169"/>
    </source>
</evidence>
<feature type="domain" description="HTH LytTR-type" evidence="4">
    <location>
        <begin position="159"/>
        <end position="265"/>
    </location>
</feature>
<dbReference type="PROSITE" id="PS50930">
    <property type="entry name" value="HTH_LYTTR"/>
    <property type="match status" value="1"/>
</dbReference>
<dbReference type="InterPro" id="IPR046947">
    <property type="entry name" value="LytR-like"/>
</dbReference>
<dbReference type="RefSeq" id="WP_200266798.1">
    <property type="nucleotide sequence ID" value="NZ_JAENIJ010000002.1"/>
</dbReference>
<dbReference type="SUPFAM" id="SSF52172">
    <property type="entry name" value="CheY-like"/>
    <property type="match status" value="1"/>
</dbReference>
<reference evidence="5" key="1">
    <citation type="submission" date="2021-01" db="EMBL/GenBank/DDBJ databases">
        <title>Modified the classification status of verrucomicrobia.</title>
        <authorList>
            <person name="Feng X."/>
        </authorList>
    </citation>
    <scope>NUCLEOTIDE SEQUENCE</scope>
    <source>
        <strain evidence="5">KCTC 22041</strain>
    </source>
</reference>
<dbReference type="GO" id="GO:0000156">
    <property type="term" value="F:phosphorelay response regulator activity"/>
    <property type="evidence" value="ECO:0007669"/>
    <property type="project" value="InterPro"/>
</dbReference>